<dbReference type="RefSeq" id="WP_160495836.1">
    <property type="nucleotide sequence ID" value="NZ_WUBI01000001.1"/>
</dbReference>
<evidence type="ECO:0000256" key="6">
    <source>
        <dbReference type="SAM" id="Phobius"/>
    </source>
</evidence>
<evidence type="ECO:0000256" key="2">
    <source>
        <dbReference type="ARBA" id="ARBA00022475"/>
    </source>
</evidence>
<keyword evidence="3 6" id="KW-0812">Transmembrane</keyword>
<evidence type="ECO:0000256" key="4">
    <source>
        <dbReference type="ARBA" id="ARBA00022989"/>
    </source>
</evidence>
<comment type="caution">
    <text evidence="8">The sequence shown here is derived from an EMBL/GenBank/DDBJ whole genome shotgun (WGS) entry which is preliminary data.</text>
</comment>
<feature type="transmembrane region" description="Helical" evidence="6">
    <location>
        <begin position="49"/>
        <end position="67"/>
    </location>
</feature>
<feature type="transmembrane region" description="Helical" evidence="6">
    <location>
        <begin position="74"/>
        <end position="93"/>
    </location>
</feature>
<protein>
    <submittedName>
        <fullName evidence="8">Aromatic acid exporter family protein</fullName>
    </submittedName>
</protein>
<comment type="subcellular location">
    <subcellularLocation>
        <location evidence="1">Cell membrane</location>
        <topology evidence="1">Multi-pass membrane protein</topology>
    </subcellularLocation>
</comment>
<proteinExistence type="predicted"/>
<evidence type="ECO:0000256" key="5">
    <source>
        <dbReference type="ARBA" id="ARBA00023136"/>
    </source>
</evidence>
<sequence length="327" mass="36520">MGFRVIKTAIATLMAILVADALGVTGPLSAGLLAVLGVDVTRKRSIRTISARFFASLLGLAFACVLFEILGYHYWVLAIYILVAFPAIARANFKEGIVTSSVVVFRIYGSGSITLASLLTQIELLVIGLGSALIVNLAYMPQAADQMVAIRKRVDKQFSIIFDRIAETLRDPEYVWDGKEIIVAGKEIAVGKAASHRAMENQMLHPDEVWSIYFYMRKEQLESIQNMIQLISHVYQKLPQADDVAELFEQLSSDVTEEVYTGRTEILLNRLEKEFKTMELPTTREEFEIRSAILQLIRELSLYLKLAKKNKAPTSVAARKAVIDSNE</sequence>
<dbReference type="PANTHER" id="PTHR40064">
    <property type="entry name" value="MEMBRANE PROTEIN-RELATED"/>
    <property type="match status" value="1"/>
</dbReference>
<dbReference type="InterPro" id="IPR038323">
    <property type="entry name" value="ArAE_1_C_sf"/>
</dbReference>
<keyword evidence="5 6" id="KW-0472">Membrane</keyword>
<dbReference type="Pfam" id="PF06081">
    <property type="entry name" value="ArAE_1"/>
    <property type="match status" value="1"/>
</dbReference>
<dbReference type="InterPro" id="IPR052984">
    <property type="entry name" value="UPF0421"/>
</dbReference>
<keyword evidence="4 6" id="KW-1133">Transmembrane helix</keyword>
<dbReference type="GO" id="GO:0005886">
    <property type="term" value="C:plasma membrane"/>
    <property type="evidence" value="ECO:0007669"/>
    <property type="project" value="UniProtKB-SubCell"/>
</dbReference>
<feature type="domain" description="Putative aromatic acid exporter C-terminal" evidence="7">
    <location>
        <begin position="149"/>
        <end position="306"/>
    </location>
</feature>
<dbReference type="PANTHER" id="PTHR40064:SF1">
    <property type="entry name" value="MEMBRANE PROTEIN"/>
    <property type="match status" value="1"/>
</dbReference>
<organism evidence="8 9">
    <name type="scientific">Paenibacillus dendrobii</name>
    <dbReference type="NCBI Taxonomy" id="2691084"/>
    <lineage>
        <taxon>Bacteria</taxon>
        <taxon>Bacillati</taxon>
        <taxon>Bacillota</taxon>
        <taxon>Bacilli</taxon>
        <taxon>Bacillales</taxon>
        <taxon>Paenibacillaceae</taxon>
        <taxon>Paenibacillus</taxon>
    </lineage>
</organism>
<dbReference type="EMBL" id="WUBI01000001">
    <property type="protein sequence ID" value="MWV42216.1"/>
    <property type="molecule type" value="Genomic_DNA"/>
</dbReference>
<keyword evidence="2" id="KW-1003">Cell membrane</keyword>
<evidence type="ECO:0000256" key="3">
    <source>
        <dbReference type="ARBA" id="ARBA00022692"/>
    </source>
</evidence>
<evidence type="ECO:0000313" key="9">
    <source>
        <dbReference type="Proteomes" id="UP000460318"/>
    </source>
</evidence>
<dbReference type="Gene3D" id="1.20.120.940">
    <property type="entry name" value="Putative aromatic acid exporter, C-terminal domain"/>
    <property type="match status" value="1"/>
</dbReference>
<name>A0A7X3LE64_9BACL</name>
<gene>
    <name evidence="8" type="ORF">GRF59_01105</name>
</gene>
<evidence type="ECO:0000256" key="1">
    <source>
        <dbReference type="ARBA" id="ARBA00004651"/>
    </source>
</evidence>
<accession>A0A7X3LE64</accession>
<keyword evidence="9" id="KW-1185">Reference proteome</keyword>
<dbReference type="Pfam" id="PF11728">
    <property type="entry name" value="ArAE_1_C"/>
    <property type="match status" value="1"/>
</dbReference>
<dbReference type="InterPro" id="IPR010343">
    <property type="entry name" value="ArAE_1"/>
</dbReference>
<feature type="transmembrane region" description="Helical" evidence="6">
    <location>
        <begin position="113"/>
        <end position="139"/>
    </location>
</feature>
<dbReference type="InterPro" id="IPR021062">
    <property type="entry name" value="ArAE_1_C"/>
</dbReference>
<dbReference type="Proteomes" id="UP000460318">
    <property type="component" value="Unassembled WGS sequence"/>
</dbReference>
<dbReference type="AlphaFoldDB" id="A0A7X3LE64"/>
<evidence type="ECO:0000259" key="7">
    <source>
        <dbReference type="Pfam" id="PF11728"/>
    </source>
</evidence>
<evidence type="ECO:0000313" key="8">
    <source>
        <dbReference type="EMBL" id="MWV42216.1"/>
    </source>
</evidence>
<reference evidence="8 9" key="1">
    <citation type="submission" date="2019-12" db="EMBL/GenBank/DDBJ databases">
        <title>Paenibacillus sp. nov., an endophytic bacterium isolated from the stem of Dendrobium.</title>
        <authorList>
            <person name="Zhao R."/>
        </authorList>
    </citation>
    <scope>NUCLEOTIDE SEQUENCE [LARGE SCALE GENOMIC DNA]</scope>
    <source>
        <strain evidence="8 9">HJL G12</strain>
    </source>
</reference>